<organism evidence="3 4">
    <name type="scientific">Phytophthora lilii</name>
    <dbReference type="NCBI Taxonomy" id="2077276"/>
    <lineage>
        <taxon>Eukaryota</taxon>
        <taxon>Sar</taxon>
        <taxon>Stramenopiles</taxon>
        <taxon>Oomycota</taxon>
        <taxon>Peronosporomycetes</taxon>
        <taxon>Peronosporales</taxon>
        <taxon>Peronosporaceae</taxon>
        <taxon>Phytophthora</taxon>
    </lineage>
</organism>
<gene>
    <name evidence="3" type="ORF">Plil01_001227200</name>
</gene>
<feature type="region of interest" description="Disordered" evidence="1">
    <location>
        <begin position="110"/>
        <end position="138"/>
    </location>
</feature>
<evidence type="ECO:0000256" key="2">
    <source>
        <dbReference type="SAM" id="Phobius"/>
    </source>
</evidence>
<name>A0A9W6U9D5_9STRA</name>
<proteinExistence type="predicted"/>
<reference evidence="3" key="1">
    <citation type="submission" date="2023-04" db="EMBL/GenBank/DDBJ databases">
        <title>Phytophthora lilii NBRC 32176.</title>
        <authorList>
            <person name="Ichikawa N."/>
            <person name="Sato H."/>
            <person name="Tonouchi N."/>
        </authorList>
    </citation>
    <scope>NUCLEOTIDE SEQUENCE</scope>
    <source>
        <strain evidence="3">NBRC 32176</strain>
    </source>
</reference>
<evidence type="ECO:0000313" key="3">
    <source>
        <dbReference type="EMBL" id="GMF29015.1"/>
    </source>
</evidence>
<feature type="transmembrane region" description="Helical" evidence="2">
    <location>
        <begin position="52"/>
        <end position="72"/>
    </location>
</feature>
<dbReference type="Proteomes" id="UP001165083">
    <property type="component" value="Unassembled WGS sequence"/>
</dbReference>
<dbReference type="EMBL" id="BSXW01000752">
    <property type="protein sequence ID" value="GMF29015.1"/>
    <property type="molecule type" value="Genomic_DNA"/>
</dbReference>
<keyword evidence="4" id="KW-1185">Reference proteome</keyword>
<comment type="caution">
    <text evidence="3">The sequence shown here is derived from an EMBL/GenBank/DDBJ whole genome shotgun (WGS) entry which is preliminary data.</text>
</comment>
<evidence type="ECO:0000256" key="1">
    <source>
        <dbReference type="SAM" id="MobiDB-lite"/>
    </source>
</evidence>
<keyword evidence="2" id="KW-0472">Membrane</keyword>
<dbReference type="AlphaFoldDB" id="A0A9W6U9D5"/>
<keyword evidence="2" id="KW-0812">Transmembrane</keyword>
<feature type="transmembrane region" description="Helical" evidence="2">
    <location>
        <begin position="12"/>
        <end position="32"/>
    </location>
</feature>
<sequence length="138" mass="15621">MRGRLRLRIRYAAPVIILILFGHVSVLYGVVFSRNVNAPDVDVFDGTAWSKIKFSVLCFYFSRLATMLLWYLRLVWRLATASDEDSTLIRGVVGYGNCFAKAGRTRSRQLLTSSKRHLRSPRISPTREGPTLSSIPNS</sequence>
<accession>A0A9W6U9D5</accession>
<evidence type="ECO:0000313" key="4">
    <source>
        <dbReference type="Proteomes" id="UP001165083"/>
    </source>
</evidence>
<keyword evidence="2" id="KW-1133">Transmembrane helix</keyword>
<protein>
    <submittedName>
        <fullName evidence="3">Unnamed protein product</fullName>
    </submittedName>
</protein>